<sequence length="223" mass="23470">MALPALLATGCGGGPGRPAEQAATRRAAPAGIVYTSDQLEQALLPELVGYQRSGEPDSGEYGALKSVQSYDRIRGQVKLDKPRCADGAVGLVSAERTAPTATVSFGRGDAHTVTQVLMALPAATADRQVKLSVPAQCRRFRSQVGRQLSEHQVAEYPGGDIGLGSRTVGVATVTGAARVKTWYVVTRGQGYLSTVSLYGASATRAQAELLARRAYEQAERILP</sequence>
<proteinExistence type="predicted"/>
<name>A0A365H6C1_9ACTN</name>
<evidence type="ECO:0000313" key="1">
    <source>
        <dbReference type="EMBL" id="RAY14536.1"/>
    </source>
</evidence>
<accession>A0A365H6C1</accession>
<keyword evidence="2" id="KW-1185">Reference proteome</keyword>
<evidence type="ECO:0008006" key="3">
    <source>
        <dbReference type="Google" id="ProtNLM"/>
    </source>
</evidence>
<reference evidence="1 2" key="1">
    <citation type="submission" date="2018-06" db="EMBL/GenBank/DDBJ databases">
        <title>Actinomadura craniellae sp. nov. isolated from marine sponge Craniella sp.</title>
        <authorList>
            <person name="Li L."/>
            <person name="Xu Q.H."/>
            <person name="Lin H.W."/>
            <person name="Lu Y.H."/>
        </authorList>
    </citation>
    <scope>NUCLEOTIDE SEQUENCE [LARGE SCALE GENOMIC DNA]</scope>
    <source>
        <strain evidence="1 2">LHW63021</strain>
    </source>
</reference>
<dbReference type="Proteomes" id="UP000251891">
    <property type="component" value="Unassembled WGS sequence"/>
</dbReference>
<dbReference type="EMBL" id="QLYX01000005">
    <property type="protein sequence ID" value="RAY14536.1"/>
    <property type="molecule type" value="Genomic_DNA"/>
</dbReference>
<dbReference type="AlphaFoldDB" id="A0A365H6C1"/>
<comment type="caution">
    <text evidence="1">The sequence shown here is derived from an EMBL/GenBank/DDBJ whole genome shotgun (WGS) entry which is preliminary data.</text>
</comment>
<gene>
    <name evidence="1" type="ORF">DPM19_12195</name>
</gene>
<evidence type="ECO:0000313" key="2">
    <source>
        <dbReference type="Proteomes" id="UP000251891"/>
    </source>
</evidence>
<protein>
    <recommendedName>
        <fullName evidence="3">Sensor domain-containing protein</fullName>
    </recommendedName>
</protein>
<organism evidence="1 2">
    <name type="scientific">Actinomadura craniellae</name>
    <dbReference type="NCBI Taxonomy" id="2231787"/>
    <lineage>
        <taxon>Bacteria</taxon>
        <taxon>Bacillati</taxon>
        <taxon>Actinomycetota</taxon>
        <taxon>Actinomycetes</taxon>
        <taxon>Streptosporangiales</taxon>
        <taxon>Thermomonosporaceae</taxon>
        <taxon>Actinomadura</taxon>
    </lineage>
</organism>